<reference evidence="1 2" key="1">
    <citation type="submission" date="2023-08" db="EMBL/GenBank/DDBJ databases">
        <title>The draft genome sequence of Paracraurococcus sp. LOR1-02.</title>
        <authorList>
            <person name="Kingkaew E."/>
            <person name="Tanasupawat S."/>
        </authorList>
    </citation>
    <scope>NUCLEOTIDE SEQUENCE [LARGE SCALE GENOMIC DNA]</scope>
    <source>
        <strain evidence="1 2">LOR1-02</strain>
    </source>
</reference>
<keyword evidence="2" id="KW-1185">Reference proteome</keyword>
<feature type="non-terminal residue" evidence="1">
    <location>
        <position position="1"/>
    </location>
</feature>
<dbReference type="EMBL" id="JAUTWS010000162">
    <property type="protein sequence ID" value="MDO9714093.1"/>
    <property type="molecule type" value="Genomic_DNA"/>
</dbReference>
<gene>
    <name evidence="1" type="ORF">Q7A36_37675</name>
</gene>
<protein>
    <submittedName>
        <fullName evidence="1">Transporter</fullName>
    </submittedName>
</protein>
<dbReference type="Proteomes" id="UP001243009">
    <property type="component" value="Unassembled WGS sequence"/>
</dbReference>
<name>A0ABT9ED04_9PROT</name>
<organism evidence="1 2">
    <name type="scientific">Paracraurococcus lichenis</name>
    <dbReference type="NCBI Taxonomy" id="3064888"/>
    <lineage>
        <taxon>Bacteria</taxon>
        <taxon>Pseudomonadati</taxon>
        <taxon>Pseudomonadota</taxon>
        <taxon>Alphaproteobacteria</taxon>
        <taxon>Acetobacterales</taxon>
        <taxon>Roseomonadaceae</taxon>
        <taxon>Paracraurococcus</taxon>
    </lineage>
</organism>
<comment type="caution">
    <text evidence="1">The sequence shown here is derived from an EMBL/GenBank/DDBJ whole genome shotgun (WGS) entry which is preliminary data.</text>
</comment>
<proteinExistence type="predicted"/>
<evidence type="ECO:0000313" key="2">
    <source>
        <dbReference type="Proteomes" id="UP001243009"/>
    </source>
</evidence>
<accession>A0ABT9ED04</accession>
<evidence type="ECO:0000313" key="1">
    <source>
        <dbReference type="EMBL" id="MDO9714093.1"/>
    </source>
</evidence>
<sequence>HEAGLGDTTQSFFLSRRSGVPGLTWGLGPAVLWPTATRPTLQSRQWGLGPTGVLVQTLGPWTFGALANHLSGVADSASRQGRPSLNQTFLQPFVSHNFSSGFALTATLEASYEWTARQWTLPIGTGASQLVKIGEVPVNLVAQARYWLDGPRDAPQWGLRFNVVLVLR</sequence>